<evidence type="ECO:0000256" key="10">
    <source>
        <dbReference type="ARBA" id="ARBA00022737"/>
    </source>
</evidence>
<dbReference type="InterPro" id="IPR017969">
    <property type="entry name" value="Heavy-metal-associated_CS"/>
</dbReference>
<dbReference type="NCBIfam" id="TIGR01494">
    <property type="entry name" value="ATPase_P-type"/>
    <property type="match status" value="1"/>
</dbReference>
<evidence type="ECO:0000256" key="13">
    <source>
        <dbReference type="ARBA" id="ARBA00022840"/>
    </source>
</evidence>
<feature type="transmembrane region" description="Helical" evidence="23">
    <location>
        <begin position="524"/>
        <end position="547"/>
    </location>
</feature>
<dbReference type="InterPro" id="IPR006121">
    <property type="entry name" value="HMA_dom"/>
</dbReference>
<dbReference type="AlphaFoldDB" id="E8M8Z2"/>
<evidence type="ECO:0000259" key="24">
    <source>
        <dbReference type="PROSITE" id="PS50846"/>
    </source>
</evidence>
<evidence type="ECO:0000256" key="20">
    <source>
        <dbReference type="ARBA" id="ARBA00029719"/>
    </source>
</evidence>
<dbReference type="SFLD" id="SFLDS00003">
    <property type="entry name" value="Haloacid_Dehalogenase"/>
    <property type="match status" value="1"/>
</dbReference>
<evidence type="ECO:0000256" key="6">
    <source>
        <dbReference type="ARBA" id="ARBA00022475"/>
    </source>
</evidence>
<evidence type="ECO:0000256" key="4">
    <source>
        <dbReference type="ARBA" id="ARBA00015102"/>
    </source>
</evidence>
<comment type="caution">
    <text evidence="25">The sequence shown here is derived from an EMBL/GenBank/DDBJ whole genome shotgun (WGS) entry which is preliminary data.</text>
</comment>
<organism evidence="25 26">
    <name type="scientific">Vibrio sinaloensis DSM 21326</name>
    <dbReference type="NCBI Taxonomy" id="945550"/>
    <lineage>
        <taxon>Bacteria</taxon>
        <taxon>Pseudomonadati</taxon>
        <taxon>Pseudomonadota</taxon>
        <taxon>Gammaproteobacteria</taxon>
        <taxon>Vibrionales</taxon>
        <taxon>Vibrionaceae</taxon>
        <taxon>Vibrio</taxon>
        <taxon>Vibrio oreintalis group</taxon>
    </lineage>
</organism>
<name>E8M8Z2_PHOS4</name>
<feature type="transmembrane region" description="Helical" evidence="23">
    <location>
        <begin position="839"/>
        <end position="858"/>
    </location>
</feature>
<feature type="transmembrane region" description="Helical" evidence="23">
    <location>
        <begin position="248"/>
        <end position="270"/>
    </location>
</feature>
<evidence type="ECO:0000256" key="11">
    <source>
        <dbReference type="ARBA" id="ARBA00022741"/>
    </source>
</evidence>
<dbReference type="InterPro" id="IPR008250">
    <property type="entry name" value="ATPase_P-typ_transduc_dom_A_sf"/>
</dbReference>
<dbReference type="SUPFAM" id="SSF81653">
    <property type="entry name" value="Calcium ATPase, transduction domain A"/>
    <property type="match status" value="1"/>
</dbReference>
<feature type="domain" description="HMA" evidence="24">
    <location>
        <begin position="154"/>
        <end position="221"/>
    </location>
</feature>
<dbReference type="EMBL" id="AEVT01000080">
    <property type="protein sequence ID" value="EGA69526.1"/>
    <property type="molecule type" value="Genomic_DNA"/>
</dbReference>
<dbReference type="GO" id="GO:0005507">
    <property type="term" value="F:copper ion binding"/>
    <property type="evidence" value="ECO:0007669"/>
    <property type="project" value="TreeGrafter"/>
</dbReference>
<dbReference type="PROSITE" id="PS01047">
    <property type="entry name" value="HMA_1"/>
    <property type="match status" value="1"/>
</dbReference>
<dbReference type="InterPro" id="IPR001757">
    <property type="entry name" value="P_typ_ATPase"/>
</dbReference>
<dbReference type="GO" id="GO:0140581">
    <property type="term" value="F:P-type monovalent copper transporter activity"/>
    <property type="evidence" value="ECO:0007669"/>
    <property type="project" value="UniProtKB-EC"/>
</dbReference>
<accession>E8M8Z2</accession>
<dbReference type="GO" id="GO:0005524">
    <property type="term" value="F:ATP binding"/>
    <property type="evidence" value="ECO:0007669"/>
    <property type="project" value="UniProtKB-UniRule"/>
</dbReference>
<dbReference type="SFLD" id="SFLDF00027">
    <property type="entry name" value="p-type_atpase"/>
    <property type="match status" value="1"/>
</dbReference>
<keyword evidence="19 23" id="KW-0472">Membrane</keyword>
<evidence type="ECO:0000256" key="17">
    <source>
        <dbReference type="ARBA" id="ARBA00023008"/>
    </source>
</evidence>
<dbReference type="FunFam" id="3.30.70.100:FF:000001">
    <property type="entry name" value="ATPase copper transporting beta"/>
    <property type="match status" value="1"/>
</dbReference>
<dbReference type="Gene3D" id="3.40.50.1000">
    <property type="entry name" value="HAD superfamily/HAD-like"/>
    <property type="match status" value="1"/>
</dbReference>
<dbReference type="GeneID" id="95570048"/>
<dbReference type="InterPro" id="IPR036412">
    <property type="entry name" value="HAD-like_sf"/>
</dbReference>
<keyword evidence="14" id="KW-0460">Magnesium</keyword>
<dbReference type="SUPFAM" id="SSF81665">
    <property type="entry name" value="Calcium ATPase, transmembrane domain M"/>
    <property type="match status" value="1"/>
</dbReference>
<evidence type="ECO:0000256" key="18">
    <source>
        <dbReference type="ARBA" id="ARBA00023065"/>
    </source>
</evidence>
<dbReference type="PANTHER" id="PTHR43520:SF6">
    <property type="entry name" value="COPPER-EXPORTING P-TYPE ATPASE"/>
    <property type="match status" value="1"/>
</dbReference>
<evidence type="ECO:0000256" key="12">
    <source>
        <dbReference type="ARBA" id="ARBA00022796"/>
    </source>
</evidence>
<dbReference type="Gene3D" id="3.30.70.100">
    <property type="match status" value="2"/>
</dbReference>
<keyword evidence="7" id="KW-0597">Phosphoprotein</keyword>
<dbReference type="CDD" id="cd02094">
    <property type="entry name" value="P-type_ATPase_Cu-like"/>
    <property type="match status" value="1"/>
</dbReference>
<dbReference type="Pfam" id="PF00403">
    <property type="entry name" value="HMA"/>
    <property type="match status" value="1"/>
</dbReference>
<proteinExistence type="inferred from homology"/>
<dbReference type="NCBIfam" id="TIGR01511">
    <property type="entry name" value="ATPase-IB1_Cu"/>
    <property type="match status" value="1"/>
</dbReference>
<dbReference type="InterPro" id="IPR018303">
    <property type="entry name" value="ATPase_P-typ_P_site"/>
</dbReference>
<keyword evidence="8 23" id="KW-0812">Transmembrane</keyword>
<dbReference type="GO" id="GO:0043682">
    <property type="term" value="F:P-type divalent copper transporter activity"/>
    <property type="evidence" value="ECO:0007669"/>
    <property type="project" value="TreeGrafter"/>
</dbReference>
<dbReference type="Gene3D" id="3.40.1110.10">
    <property type="entry name" value="Calcium-transporting ATPase, cytoplasmic domain N"/>
    <property type="match status" value="1"/>
</dbReference>
<reference evidence="25 26" key="1">
    <citation type="journal article" date="2012" name="Int. J. Syst. Evol. Microbiol.">
        <title>Vibrio caribbeanicus sp. nov., isolated from the marine sponge Scleritoderma cyanea.</title>
        <authorList>
            <person name="Hoffmann M."/>
            <person name="Monday S.R."/>
            <person name="Allard M.W."/>
            <person name="Strain E.A."/>
            <person name="Whittaker P."/>
            <person name="Naum M."/>
            <person name="McCarthy P.J."/>
            <person name="Lopez J.V."/>
            <person name="Fischer M."/>
            <person name="Brown E.W."/>
        </authorList>
    </citation>
    <scope>NUCLEOTIDE SEQUENCE [LARGE SCALE GENOMIC DNA]</scope>
    <source>
        <strain evidence="26">DSMZ 21326</strain>
    </source>
</reference>
<dbReference type="InterPro" id="IPR059000">
    <property type="entry name" value="ATPase_P-type_domA"/>
</dbReference>
<dbReference type="CDD" id="cd00371">
    <property type="entry name" value="HMA"/>
    <property type="match status" value="2"/>
</dbReference>
<keyword evidence="12" id="KW-0187">Copper transport</keyword>
<dbReference type="PROSITE" id="PS50846">
    <property type="entry name" value="HMA_2"/>
    <property type="match status" value="1"/>
</dbReference>
<evidence type="ECO:0000256" key="2">
    <source>
        <dbReference type="ARBA" id="ARBA00006024"/>
    </source>
</evidence>
<evidence type="ECO:0000313" key="26">
    <source>
        <dbReference type="Proteomes" id="UP000006228"/>
    </source>
</evidence>
<evidence type="ECO:0000256" key="8">
    <source>
        <dbReference type="ARBA" id="ARBA00022692"/>
    </source>
</evidence>
<feature type="transmembrane region" description="Helical" evidence="23">
    <location>
        <begin position="864"/>
        <end position="882"/>
    </location>
</feature>
<dbReference type="SUPFAM" id="SSF55008">
    <property type="entry name" value="HMA, heavy metal-associated domain"/>
    <property type="match status" value="3"/>
</dbReference>
<keyword evidence="6 23" id="KW-1003">Cell membrane</keyword>
<sequence>MLTFNIPLTGLSCMGCARKVEKALLEQHQAVITDLSPTHVQIETDSSYQEISETINNLNYQAGYQYQLFLSGLSCGKCVTKLSSRLEQEHLVGQFELTKETLNIETALSIDELQTIISEVGYSSHLEQPVQSAPPLKQSQPTASSCPNTDAPQYTTHLLINGMTCASCVSSVEKALFSVNGVTKAQVNLAEQSAMVVSQSQDDDFTQRLTGAIQSAGYHAEIIDQPETQQEKQAQQQAELQSYYKKSAWAGMLVGGPLMLWGVAGGNMMINSAFDQLAWGVVGVICLWLLATAGRHFFTNAWQALTHKRATMDSLVALGTGAAWLFSMLVVLFPTWFPAASRHVYFEASAMIIGLISLGHYIEAKAKAKTTRSLQALIGLQANEATVITESGDQTIAIASITQGMRLRIKPGEKLPVDGAVLSGESYVDESMLTGEPLPAYKQRDDKLSAGTLNQDGTLILEATDVGSSTMLSRIISMVREAQSSKPAIAKLADQISAVFVPVVVAIAIFAAAVWFMVGPEPKASYMLVVATTVLIIACPCALGLATPLSITVGVGKAAEMGILIKDADVLQSTSHVDTVVFDKTGTLTQGKPVVRKTFAVNNDSEQLLTLAASIENLSEHPLAKAIVQEAAKQSLPLLAVTDFSNQRGKGVYARYKQQELCVVSLAHAEQQEWDLSSLLHAIEQCNSNAWTPVIVSLNQQVYGLIAISDPIKPDAKQAIERLTAMNINAVMLTGDNLYVANAIAESLNIKQVISQVLPDEKAKHIADLQARGKRVAMIGDGVNDAPALALADIGIAMGSGSDVAIESAQMTILNSSPFAVVNAIELSKATVKNMKQNLFGAFIYNSLGIPIAAGVLYPAFGFLLSPVIAGAAMALSSITVVSNANRLRLFKPTTR</sequence>
<dbReference type="SFLD" id="SFLDG00002">
    <property type="entry name" value="C1.7:_P-type_atpase_like"/>
    <property type="match status" value="1"/>
</dbReference>
<comment type="similarity">
    <text evidence="2 23">Belongs to the cation transport ATPase (P-type) (TC 3.A.3) family. Type IB subfamily.</text>
</comment>
<dbReference type="InterPro" id="IPR044492">
    <property type="entry name" value="P_typ_ATPase_HD_dom"/>
</dbReference>
<keyword evidence="17" id="KW-0186">Copper</keyword>
<evidence type="ECO:0000256" key="16">
    <source>
        <dbReference type="ARBA" id="ARBA00022989"/>
    </source>
</evidence>
<dbReference type="GO" id="GO:0016887">
    <property type="term" value="F:ATP hydrolysis activity"/>
    <property type="evidence" value="ECO:0007669"/>
    <property type="project" value="InterPro"/>
</dbReference>
<dbReference type="PRINTS" id="PR00943">
    <property type="entry name" value="CUATPASE"/>
</dbReference>
<evidence type="ECO:0000256" key="3">
    <source>
        <dbReference type="ARBA" id="ARBA00012517"/>
    </source>
</evidence>
<dbReference type="PRINTS" id="PR00119">
    <property type="entry name" value="CATATPASE"/>
</dbReference>
<feature type="transmembrane region" description="Helical" evidence="23">
    <location>
        <begin position="276"/>
        <end position="294"/>
    </location>
</feature>
<feature type="transmembrane region" description="Helical" evidence="23">
    <location>
        <begin position="315"/>
        <end position="337"/>
    </location>
</feature>
<evidence type="ECO:0000256" key="9">
    <source>
        <dbReference type="ARBA" id="ARBA00022723"/>
    </source>
</evidence>
<dbReference type="SUPFAM" id="SSF56784">
    <property type="entry name" value="HAD-like"/>
    <property type="match status" value="1"/>
</dbReference>
<comment type="subcellular location">
    <subcellularLocation>
        <location evidence="1">Cell membrane</location>
        <topology evidence="1">Multi-pass membrane protein</topology>
    </subcellularLocation>
</comment>
<dbReference type="EC" id="7.2.2.8" evidence="3"/>
<dbReference type="PANTHER" id="PTHR43520">
    <property type="entry name" value="ATP7, ISOFORM B"/>
    <property type="match status" value="1"/>
</dbReference>
<dbReference type="Proteomes" id="UP000006228">
    <property type="component" value="Unassembled WGS sequence"/>
</dbReference>
<dbReference type="Pfam" id="PF00122">
    <property type="entry name" value="E1-E2_ATPase"/>
    <property type="match status" value="1"/>
</dbReference>
<dbReference type="NCBIfam" id="TIGR01525">
    <property type="entry name" value="ATPase-IB_hvy"/>
    <property type="match status" value="1"/>
</dbReference>
<keyword evidence="5" id="KW-0813">Transport</keyword>
<dbReference type="GO" id="GO:0055070">
    <property type="term" value="P:copper ion homeostasis"/>
    <property type="evidence" value="ECO:0007669"/>
    <property type="project" value="TreeGrafter"/>
</dbReference>
<evidence type="ECO:0000256" key="23">
    <source>
        <dbReference type="RuleBase" id="RU362081"/>
    </source>
</evidence>
<dbReference type="GO" id="GO:0060003">
    <property type="term" value="P:copper ion export"/>
    <property type="evidence" value="ECO:0007669"/>
    <property type="project" value="UniProtKB-ARBA"/>
</dbReference>
<protein>
    <recommendedName>
        <fullName evidence="4">Copper-exporting P-type ATPase</fullName>
        <ecNumber evidence="3">7.2.2.8</ecNumber>
    </recommendedName>
    <alternativeName>
        <fullName evidence="20">Copper-exporting P-type ATPase A</fullName>
    </alternativeName>
    <alternativeName>
        <fullName evidence="21">Cu(+)-exporting ATPase</fullName>
    </alternativeName>
</protein>
<dbReference type="PROSITE" id="PS01229">
    <property type="entry name" value="COF_2"/>
    <property type="match status" value="1"/>
</dbReference>
<comment type="catalytic activity">
    <reaction evidence="22">
        <text>Cu(+)(in) + ATP + H2O = Cu(+)(out) + ADP + phosphate + H(+)</text>
        <dbReference type="Rhea" id="RHEA:25792"/>
        <dbReference type="ChEBI" id="CHEBI:15377"/>
        <dbReference type="ChEBI" id="CHEBI:15378"/>
        <dbReference type="ChEBI" id="CHEBI:30616"/>
        <dbReference type="ChEBI" id="CHEBI:43474"/>
        <dbReference type="ChEBI" id="CHEBI:49552"/>
        <dbReference type="ChEBI" id="CHEBI:456216"/>
        <dbReference type="EC" id="7.2.2.8"/>
    </reaction>
</comment>
<dbReference type="RefSeq" id="WP_008078284.1">
    <property type="nucleotide sequence ID" value="NZ_AEVT01000080.1"/>
</dbReference>
<dbReference type="InterPro" id="IPR027256">
    <property type="entry name" value="P-typ_ATPase_IB"/>
</dbReference>
<keyword evidence="9 23" id="KW-0479">Metal-binding</keyword>
<dbReference type="InterPro" id="IPR023299">
    <property type="entry name" value="ATPase_P-typ_cyto_dom_N"/>
</dbReference>
<keyword evidence="11 23" id="KW-0547">Nucleotide-binding</keyword>
<evidence type="ECO:0000256" key="5">
    <source>
        <dbReference type="ARBA" id="ARBA00022448"/>
    </source>
</evidence>
<keyword evidence="18" id="KW-0406">Ion transport</keyword>
<keyword evidence="10" id="KW-0677">Repeat</keyword>
<keyword evidence="15" id="KW-1278">Translocase</keyword>
<dbReference type="GO" id="GO:0005886">
    <property type="term" value="C:plasma membrane"/>
    <property type="evidence" value="ECO:0007669"/>
    <property type="project" value="UniProtKB-SubCell"/>
</dbReference>
<dbReference type="InterPro" id="IPR036163">
    <property type="entry name" value="HMA_dom_sf"/>
</dbReference>
<keyword evidence="16 23" id="KW-1133">Transmembrane helix</keyword>
<dbReference type="PROSITE" id="PS00154">
    <property type="entry name" value="ATPASE_E1_E2"/>
    <property type="match status" value="1"/>
</dbReference>
<gene>
    <name evidence="25" type="ORF">VISI1226_05506</name>
</gene>
<dbReference type="Pfam" id="PF00702">
    <property type="entry name" value="Hydrolase"/>
    <property type="match status" value="1"/>
</dbReference>
<dbReference type="OrthoDB" id="9814270at2"/>
<dbReference type="InterPro" id="IPR023298">
    <property type="entry name" value="ATPase_P-typ_TM_dom_sf"/>
</dbReference>
<dbReference type="InterPro" id="IPR023214">
    <property type="entry name" value="HAD_sf"/>
</dbReference>
<dbReference type="Gene3D" id="2.70.150.10">
    <property type="entry name" value="Calcium-transporting ATPase, cytoplasmic transduction domain A"/>
    <property type="match status" value="1"/>
</dbReference>
<feature type="transmembrane region" description="Helical" evidence="23">
    <location>
        <begin position="496"/>
        <end position="518"/>
    </location>
</feature>
<evidence type="ECO:0000256" key="19">
    <source>
        <dbReference type="ARBA" id="ARBA00023136"/>
    </source>
</evidence>
<evidence type="ECO:0000256" key="14">
    <source>
        <dbReference type="ARBA" id="ARBA00022842"/>
    </source>
</evidence>
<evidence type="ECO:0000256" key="7">
    <source>
        <dbReference type="ARBA" id="ARBA00022553"/>
    </source>
</evidence>
<evidence type="ECO:0000313" key="25">
    <source>
        <dbReference type="EMBL" id="EGA69526.1"/>
    </source>
</evidence>
<dbReference type="eggNOG" id="COG2217">
    <property type="taxonomic scope" value="Bacteria"/>
</dbReference>
<keyword evidence="13 23" id="KW-0067">ATP-binding</keyword>
<evidence type="ECO:0000256" key="22">
    <source>
        <dbReference type="ARBA" id="ARBA00049289"/>
    </source>
</evidence>
<evidence type="ECO:0000256" key="1">
    <source>
        <dbReference type="ARBA" id="ARBA00004651"/>
    </source>
</evidence>
<evidence type="ECO:0000256" key="15">
    <source>
        <dbReference type="ARBA" id="ARBA00022967"/>
    </source>
</evidence>
<evidence type="ECO:0000256" key="21">
    <source>
        <dbReference type="ARBA" id="ARBA00033239"/>
    </source>
</evidence>
<dbReference type="FunFam" id="2.70.150.10:FF:000020">
    <property type="entry name" value="Copper-exporting P-type ATPase A"/>
    <property type="match status" value="1"/>
</dbReference>